<proteinExistence type="predicted"/>
<sequence>MAFMNQATKAAKAPKIKAILTKYGVKGSLAVRNHSTLVLNIRSGRLDFGGNDVQVNVYHTDSHYQGRVKKFFREVLNVMNEGNYDRSDIQTDYFDRGFYVDINVGRWNKPYVLVD</sequence>
<reference evidence="1" key="1">
    <citation type="submission" date="2020-04" db="EMBL/GenBank/DDBJ databases">
        <authorList>
            <person name="Chiriac C."/>
            <person name="Salcher M."/>
            <person name="Ghai R."/>
            <person name="Kavagutti S V."/>
        </authorList>
    </citation>
    <scope>NUCLEOTIDE SEQUENCE</scope>
</reference>
<evidence type="ECO:0000313" key="1">
    <source>
        <dbReference type="EMBL" id="CAB4123203.1"/>
    </source>
</evidence>
<protein>
    <submittedName>
        <fullName evidence="1">Uncharacterized protein</fullName>
    </submittedName>
</protein>
<dbReference type="EMBL" id="LR796167">
    <property type="protein sequence ID" value="CAB4123203.1"/>
    <property type="molecule type" value="Genomic_DNA"/>
</dbReference>
<organism evidence="1">
    <name type="scientific">uncultured Caudovirales phage</name>
    <dbReference type="NCBI Taxonomy" id="2100421"/>
    <lineage>
        <taxon>Viruses</taxon>
        <taxon>Duplodnaviria</taxon>
        <taxon>Heunggongvirae</taxon>
        <taxon>Uroviricota</taxon>
        <taxon>Caudoviricetes</taxon>
        <taxon>Peduoviridae</taxon>
        <taxon>Maltschvirus</taxon>
        <taxon>Maltschvirus maltsch</taxon>
    </lineage>
</organism>
<accession>A0A6J5KPS5</accession>
<gene>
    <name evidence="1" type="ORF">UFOVP29_362</name>
</gene>
<name>A0A6J5KPS5_9CAUD</name>